<reference evidence="3" key="1">
    <citation type="submission" date="2016-10" db="EMBL/GenBank/DDBJ databases">
        <authorList>
            <person name="de Groot N.N."/>
        </authorList>
    </citation>
    <scope>NUCLEOTIDE SEQUENCE [LARGE SCALE GENOMIC DNA]</scope>
    <source>
        <strain evidence="3">10nlg</strain>
    </source>
</reference>
<evidence type="ECO:0000256" key="1">
    <source>
        <dbReference type="SAM" id="MobiDB-lite"/>
    </source>
</evidence>
<dbReference type="AlphaFoldDB" id="A0A1H9TTN0"/>
<feature type="compositionally biased region" description="Basic and acidic residues" evidence="1">
    <location>
        <begin position="1"/>
        <end position="14"/>
    </location>
</feature>
<keyword evidence="3" id="KW-1185">Reference proteome</keyword>
<evidence type="ECO:0000313" key="3">
    <source>
        <dbReference type="Proteomes" id="UP000199318"/>
    </source>
</evidence>
<feature type="region of interest" description="Disordered" evidence="1">
    <location>
        <begin position="1"/>
        <end position="24"/>
    </location>
</feature>
<dbReference type="Proteomes" id="UP000199318">
    <property type="component" value="Unassembled WGS sequence"/>
</dbReference>
<organism evidence="2 3">
    <name type="scientific">Salisediminibacterium halotolerans</name>
    <dbReference type="NCBI Taxonomy" id="517425"/>
    <lineage>
        <taxon>Bacteria</taxon>
        <taxon>Bacillati</taxon>
        <taxon>Bacillota</taxon>
        <taxon>Bacilli</taxon>
        <taxon>Bacillales</taxon>
        <taxon>Bacillaceae</taxon>
        <taxon>Salisediminibacterium</taxon>
    </lineage>
</organism>
<protein>
    <submittedName>
        <fullName evidence="2">Uncharacterized protein</fullName>
    </submittedName>
</protein>
<name>A0A1H9TTN0_9BACI</name>
<sequence>MSLEQTRRLREKQQPKTPQEAVCASEKAEALPAASEFVQGSSLLI</sequence>
<evidence type="ECO:0000313" key="2">
    <source>
        <dbReference type="EMBL" id="SES00093.1"/>
    </source>
</evidence>
<accession>A0A1H9TTN0</accession>
<proteinExistence type="predicted"/>
<dbReference type="STRING" id="1464123.SAMN05444126_11113"/>
<comment type="caution">
    <text evidence="2">The sequence shown here is derived from an EMBL/GenBank/DDBJ whole genome shotgun (WGS) entry which is preliminary data.</text>
</comment>
<gene>
    <name evidence="2" type="ORF">SAMN05444126_11113</name>
</gene>
<dbReference type="EMBL" id="FOGV01000011">
    <property type="protein sequence ID" value="SES00093.1"/>
    <property type="molecule type" value="Genomic_DNA"/>
</dbReference>